<keyword evidence="4" id="KW-0804">Transcription</keyword>
<dbReference type="InterPro" id="IPR047229">
    <property type="entry name" value="NFIL3-like"/>
</dbReference>
<sequence length="151" mass="17273">CRRKREFISNEKKDASYWEKRRKNNEAAKRSREKRRLNDMFLENRVIALNDENVRLKTELLQLKMHFGLISAASFAKKSQQLGERNSAINSKLASLSSAQCYFSDYSSSPLMAINSDSSEAEQSGQGKCHRQLLIYSPRDSLSDMSNGSSR</sequence>
<dbReference type="GO" id="GO:0003700">
    <property type="term" value="F:DNA-binding transcription factor activity"/>
    <property type="evidence" value="ECO:0007669"/>
    <property type="project" value="InterPro"/>
</dbReference>
<protein>
    <submittedName>
        <fullName evidence="7">(spotted green pufferfish) hypothetical protein</fullName>
    </submittedName>
</protein>
<feature type="domain" description="BZIP" evidence="6">
    <location>
        <begin position="14"/>
        <end position="64"/>
    </location>
</feature>
<evidence type="ECO:0000313" key="7">
    <source>
        <dbReference type="EMBL" id="CAF98225.1"/>
    </source>
</evidence>
<dbReference type="CDD" id="cd14694">
    <property type="entry name" value="bZIP_NFIL3"/>
    <property type="match status" value="1"/>
</dbReference>
<dbReference type="PANTHER" id="PTHR15284">
    <property type="entry name" value="NUCLEAR FACTOR INTERLEUKIN-3-REGULATED PROTEIN"/>
    <property type="match status" value="1"/>
</dbReference>
<evidence type="ECO:0000256" key="3">
    <source>
        <dbReference type="ARBA" id="ARBA00023125"/>
    </source>
</evidence>
<dbReference type="KEGG" id="tng:GSTEN00015866G001"/>
<keyword evidence="3" id="KW-0238">DNA-binding</keyword>
<dbReference type="Gene3D" id="1.20.5.170">
    <property type="match status" value="1"/>
</dbReference>
<keyword evidence="2" id="KW-0805">Transcription regulation</keyword>
<dbReference type="AlphaFoldDB" id="Q4SMA7"/>
<dbReference type="HOGENOM" id="CLU_503389_0_0_1"/>
<evidence type="ECO:0000256" key="1">
    <source>
        <dbReference type="ARBA" id="ARBA00006079"/>
    </source>
</evidence>
<organism evidence="7">
    <name type="scientific">Tetraodon nigroviridis</name>
    <name type="common">Spotted green pufferfish</name>
    <name type="synonym">Chelonodon nigroviridis</name>
    <dbReference type="NCBI Taxonomy" id="99883"/>
    <lineage>
        <taxon>Eukaryota</taxon>
        <taxon>Metazoa</taxon>
        <taxon>Chordata</taxon>
        <taxon>Craniata</taxon>
        <taxon>Vertebrata</taxon>
        <taxon>Euteleostomi</taxon>
        <taxon>Actinopterygii</taxon>
        <taxon>Neopterygii</taxon>
        <taxon>Teleostei</taxon>
        <taxon>Neoteleostei</taxon>
        <taxon>Acanthomorphata</taxon>
        <taxon>Eupercaria</taxon>
        <taxon>Tetraodontiformes</taxon>
        <taxon>Tetradontoidea</taxon>
        <taxon>Tetraodontidae</taxon>
        <taxon>Tetraodon</taxon>
    </lineage>
</organism>
<dbReference type="SMART" id="SM00338">
    <property type="entry name" value="BRLZ"/>
    <property type="match status" value="1"/>
</dbReference>
<reference evidence="7" key="1">
    <citation type="journal article" date="2004" name="Nature">
        <title>Genome duplication in the teleost fish Tetraodon nigroviridis reveals the early vertebrate proto-karyotype.</title>
        <authorList>
            <person name="Jaillon O."/>
            <person name="Aury J.-M."/>
            <person name="Brunet F."/>
            <person name="Petit J.-L."/>
            <person name="Stange-Thomann N."/>
            <person name="Mauceli E."/>
            <person name="Bouneau L."/>
            <person name="Fischer C."/>
            <person name="Ozouf-Costaz C."/>
            <person name="Bernot A."/>
            <person name="Nicaud S."/>
            <person name="Jaffe D."/>
            <person name="Fisher S."/>
            <person name="Lutfalla G."/>
            <person name="Dossat C."/>
            <person name="Segurens B."/>
            <person name="Dasilva C."/>
            <person name="Salanoubat M."/>
            <person name="Levy M."/>
            <person name="Boudet N."/>
            <person name="Castellano S."/>
            <person name="Anthouard V."/>
            <person name="Jubin C."/>
            <person name="Castelli V."/>
            <person name="Katinka M."/>
            <person name="Vacherie B."/>
            <person name="Biemont C."/>
            <person name="Skalli Z."/>
            <person name="Cattolico L."/>
            <person name="Poulain J."/>
            <person name="De Berardinis V."/>
            <person name="Cruaud C."/>
            <person name="Duprat S."/>
            <person name="Brottier P."/>
            <person name="Coutanceau J.-P."/>
            <person name="Gouzy J."/>
            <person name="Parra G."/>
            <person name="Lardier G."/>
            <person name="Chapple C."/>
            <person name="McKernan K.J."/>
            <person name="McEwan P."/>
            <person name="Bosak S."/>
            <person name="Kellis M."/>
            <person name="Volff J.-N."/>
            <person name="Guigo R."/>
            <person name="Zody M.C."/>
            <person name="Mesirov J."/>
            <person name="Lindblad-Toh K."/>
            <person name="Birren B."/>
            <person name="Nusbaum C."/>
            <person name="Kahn D."/>
            <person name="Robinson-Rechavi M."/>
            <person name="Laudet V."/>
            <person name="Schachter V."/>
            <person name="Quetier F."/>
            <person name="Saurin W."/>
            <person name="Scarpelli C."/>
            <person name="Wincker P."/>
            <person name="Lander E.S."/>
            <person name="Weissenbach J."/>
            <person name="Roest Crollius H."/>
        </authorList>
    </citation>
    <scope>NUCLEOTIDE SEQUENCE [LARGE SCALE GENOMIC DNA]</scope>
</reference>
<dbReference type="GO" id="GO:0005634">
    <property type="term" value="C:nucleus"/>
    <property type="evidence" value="ECO:0007669"/>
    <property type="project" value="TreeGrafter"/>
</dbReference>
<dbReference type="GO" id="GO:0007623">
    <property type="term" value="P:circadian rhythm"/>
    <property type="evidence" value="ECO:0007669"/>
    <property type="project" value="TreeGrafter"/>
</dbReference>
<evidence type="ECO:0000259" key="6">
    <source>
        <dbReference type="PROSITE" id="PS50217"/>
    </source>
</evidence>
<feature type="non-terminal residue" evidence="7">
    <location>
        <position position="151"/>
    </location>
</feature>
<dbReference type="InterPro" id="IPR047106">
    <property type="entry name" value="NFIL3-like_bZIP"/>
</dbReference>
<comment type="similarity">
    <text evidence="1">Belongs to the bZIP family. NFIL3 subfamily.</text>
</comment>
<name>Q4SMA7_TETNG</name>
<accession>Q4SMA7</accession>
<dbReference type="InterPro" id="IPR004827">
    <property type="entry name" value="bZIP"/>
</dbReference>
<gene>
    <name evidence="7" type="ORF">GSTENG00015866001</name>
</gene>
<dbReference type="InterPro" id="IPR046347">
    <property type="entry name" value="bZIP_sf"/>
</dbReference>
<proteinExistence type="inferred from homology"/>
<dbReference type="Pfam" id="PF07716">
    <property type="entry name" value="bZIP_2"/>
    <property type="match status" value="1"/>
</dbReference>
<dbReference type="FunFam" id="1.20.5.170:FF:000025">
    <property type="entry name" value="nuclear factor interleukin-3-regulated protein-like"/>
    <property type="match status" value="1"/>
</dbReference>
<evidence type="ECO:0000256" key="4">
    <source>
        <dbReference type="ARBA" id="ARBA00023163"/>
    </source>
</evidence>
<dbReference type="EMBL" id="CAAE01014553">
    <property type="protein sequence ID" value="CAF98225.1"/>
    <property type="molecule type" value="Genomic_DNA"/>
</dbReference>
<evidence type="ECO:0000256" key="2">
    <source>
        <dbReference type="ARBA" id="ARBA00023015"/>
    </source>
</evidence>
<reference evidence="7" key="2">
    <citation type="submission" date="2004-02" db="EMBL/GenBank/DDBJ databases">
        <authorList>
            <consortium name="Genoscope"/>
            <consortium name="Whitehead Institute Centre for Genome Research"/>
        </authorList>
    </citation>
    <scope>NUCLEOTIDE SEQUENCE</scope>
</reference>
<dbReference type="PANTHER" id="PTHR15284:SF4">
    <property type="entry name" value="E4 BINDING PROTEIN 4-2"/>
    <property type="match status" value="1"/>
</dbReference>
<evidence type="ECO:0000256" key="5">
    <source>
        <dbReference type="ARBA" id="ARBA00023242"/>
    </source>
</evidence>
<dbReference type="SUPFAM" id="SSF57959">
    <property type="entry name" value="Leucine zipper domain"/>
    <property type="match status" value="1"/>
</dbReference>
<dbReference type="OrthoDB" id="6151507at2759"/>
<dbReference type="GO" id="GO:0003677">
    <property type="term" value="F:DNA binding"/>
    <property type="evidence" value="ECO:0007669"/>
    <property type="project" value="UniProtKB-KW"/>
</dbReference>
<feature type="non-terminal residue" evidence="7">
    <location>
        <position position="1"/>
    </location>
</feature>
<keyword evidence="5" id="KW-0539">Nucleus</keyword>
<comment type="caution">
    <text evidence="7">The sequence shown here is derived from an EMBL/GenBank/DDBJ whole genome shotgun (WGS) entry which is preliminary data.</text>
</comment>
<dbReference type="PROSITE" id="PS50217">
    <property type="entry name" value="BZIP"/>
    <property type="match status" value="1"/>
</dbReference>
<dbReference type="PROSITE" id="PS00036">
    <property type="entry name" value="BZIP_BASIC"/>
    <property type="match status" value="1"/>
</dbReference>